<sequence length="120" mass="12619">MTAETDAALAEALVAVRRFSPGLADMTETTLFGDVLSRPGLSPRDRALATLSVLIAGGNVEQLRFHGPRAAACGVGRDEIAELVLQLAFYAGWPRAMSALTVLDEVLPVAGIEPQENATT</sequence>
<feature type="domain" description="Carboxymuconolactone decarboxylase-like" evidence="1">
    <location>
        <begin position="21"/>
        <end position="105"/>
    </location>
</feature>
<dbReference type="InterPro" id="IPR052512">
    <property type="entry name" value="4CMD/NDH-1_regulator"/>
</dbReference>
<dbReference type="Gene3D" id="1.20.1290.10">
    <property type="entry name" value="AhpD-like"/>
    <property type="match status" value="1"/>
</dbReference>
<protein>
    <submittedName>
        <fullName evidence="2">4-carboxymuconolactone decarboxylase</fullName>
        <ecNumber evidence="2">4.1.1.44</ecNumber>
    </submittedName>
</protein>
<dbReference type="AlphaFoldDB" id="A0A852RWV6"/>
<comment type="caution">
    <text evidence="2">The sequence shown here is derived from an EMBL/GenBank/DDBJ whole genome shotgun (WGS) entry which is preliminary data.</text>
</comment>
<dbReference type="PANTHER" id="PTHR33570">
    <property type="entry name" value="4-CARBOXYMUCONOLACTONE DECARBOXYLASE FAMILY PROTEIN"/>
    <property type="match status" value="1"/>
</dbReference>
<dbReference type="SUPFAM" id="SSF69118">
    <property type="entry name" value="AhpD-like"/>
    <property type="match status" value="1"/>
</dbReference>
<dbReference type="Proteomes" id="UP000582231">
    <property type="component" value="Unassembled WGS sequence"/>
</dbReference>
<gene>
    <name evidence="2" type="ORF">BJ958_004896</name>
</gene>
<evidence type="ECO:0000313" key="3">
    <source>
        <dbReference type="Proteomes" id="UP000582231"/>
    </source>
</evidence>
<dbReference type="PANTHER" id="PTHR33570:SF9">
    <property type="entry name" value="BLL4600 PROTEIN"/>
    <property type="match status" value="1"/>
</dbReference>
<dbReference type="InterPro" id="IPR029032">
    <property type="entry name" value="AhpD-like"/>
</dbReference>
<proteinExistence type="predicted"/>
<evidence type="ECO:0000259" key="1">
    <source>
        <dbReference type="Pfam" id="PF02627"/>
    </source>
</evidence>
<name>A0A852RWV6_9ACTN</name>
<accession>A0A852RWV6</accession>
<reference evidence="2 3" key="1">
    <citation type="submission" date="2020-07" db="EMBL/GenBank/DDBJ databases">
        <title>Sequencing the genomes of 1000 actinobacteria strains.</title>
        <authorList>
            <person name="Klenk H.-P."/>
        </authorList>
    </citation>
    <scope>NUCLEOTIDE SEQUENCE [LARGE SCALE GENOMIC DNA]</scope>
    <source>
        <strain evidence="2 3">DSM 19082</strain>
    </source>
</reference>
<dbReference type="RefSeq" id="WP_343052783.1">
    <property type="nucleotide sequence ID" value="NZ_BAABEF010000001.1"/>
</dbReference>
<organism evidence="2 3">
    <name type="scientific">Nocardioides kongjuensis</name>
    <dbReference type="NCBI Taxonomy" id="349522"/>
    <lineage>
        <taxon>Bacteria</taxon>
        <taxon>Bacillati</taxon>
        <taxon>Actinomycetota</taxon>
        <taxon>Actinomycetes</taxon>
        <taxon>Propionibacteriales</taxon>
        <taxon>Nocardioidaceae</taxon>
        <taxon>Nocardioides</taxon>
    </lineage>
</organism>
<dbReference type="InterPro" id="IPR003779">
    <property type="entry name" value="CMD-like"/>
</dbReference>
<keyword evidence="2" id="KW-0456">Lyase</keyword>
<dbReference type="Pfam" id="PF02627">
    <property type="entry name" value="CMD"/>
    <property type="match status" value="1"/>
</dbReference>
<dbReference type="GO" id="GO:0051920">
    <property type="term" value="F:peroxiredoxin activity"/>
    <property type="evidence" value="ECO:0007669"/>
    <property type="project" value="InterPro"/>
</dbReference>
<dbReference type="EC" id="4.1.1.44" evidence="2"/>
<dbReference type="EMBL" id="JACCBF010000001">
    <property type="protein sequence ID" value="NYD33350.1"/>
    <property type="molecule type" value="Genomic_DNA"/>
</dbReference>
<keyword evidence="3" id="KW-1185">Reference proteome</keyword>
<evidence type="ECO:0000313" key="2">
    <source>
        <dbReference type="EMBL" id="NYD33350.1"/>
    </source>
</evidence>
<dbReference type="GO" id="GO:0047575">
    <property type="term" value="F:4-carboxymuconolactone decarboxylase activity"/>
    <property type="evidence" value="ECO:0007669"/>
    <property type="project" value="UniProtKB-EC"/>
</dbReference>